<dbReference type="GO" id="GO:0008171">
    <property type="term" value="F:O-methyltransferase activity"/>
    <property type="evidence" value="ECO:0007669"/>
    <property type="project" value="InterPro"/>
</dbReference>
<organism evidence="7 8">
    <name type="scientific">Microdochium bolleyi</name>
    <dbReference type="NCBI Taxonomy" id="196109"/>
    <lineage>
        <taxon>Eukaryota</taxon>
        <taxon>Fungi</taxon>
        <taxon>Dikarya</taxon>
        <taxon>Ascomycota</taxon>
        <taxon>Pezizomycotina</taxon>
        <taxon>Sordariomycetes</taxon>
        <taxon>Xylariomycetidae</taxon>
        <taxon>Xylariales</taxon>
        <taxon>Microdochiaceae</taxon>
        <taxon>Microdochium</taxon>
    </lineage>
</organism>
<dbReference type="SUPFAM" id="SSF46785">
    <property type="entry name" value="Winged helix' DNA-binding domain"/>
    <property type="match status" value="1"/>
</dbReference>
<dbReference type="InterPro" id="IPR012967">
    <property type="entry name" value="COMT_dimerisation"/>
</dbReference>
<keyword evidence="8" id="KW-1185">Reference proteome</keyword>
<dbReference type="InterPro" id="IPR036388">
    <property type="entry name" value="WH-like_DNA-bd_sf"/>
</dbReference>
<dbReference type="EMBL" id="KQ964248">
    <property type="protein sequence ID" value="KXJ93466.1"/>
    <property type="molecule type" value="Genomic_DNA"/>
</dbReference>
<dbReference type="PROSITE" id="PS51683">
    <property type="entry name" value="SAM_OMT_II"/>
    <property type="match status" value="1"/>
</dbReference>
<evidence type="ECO:0000313" key="8">
    <source>
        <dbReference type="Proteomes" id="UP000070501"/>
    </source>
</evidence>
<dbReference type="PIRSF" id="PIRSF005739">
    <property type="entry name" value="O-mtase"/>
    <property type="match status" value="1"/>
</dbReference>
<dbReference type="Gene3D" id="3.40.50.150">
    <property type="entry name" value="Vaccinia Virus protein VP39"/>
    <property type="match status" value="1"/>
</dbReference>
<evidence type="ECO:0000313" key="7">
    <source>
        <dbReference type="EMBL" id="KXJ93466.1"/>
    </source>
</evidence>
<proteinExistence type="predicted"/>
<dbReference type="InParanoid" id="A0A136J8U1"/>
<keyword evidence="3" id="KW-0949">S-adenosyl-L-methionine</keyword>
<dbReference type="SUPFAM" id="SSF53335">
    <property type="entry name" value="S-adenosyl-L-methionine-dependent methyltransferases"/>
    <property type="match status" value="1"/>
</dbReference>
<reference evidence="8" key="1">
    <citation type="submission" date="2016-02" db="EMBL/GenBank/DDBJ databases">
        <title>Draft genome sequence of Microdochium bolleyi, a fungal endophyte of beachgrass.</title>
        <authorList>
            <consortium name="DOE Joint Genome Institute"/>
            <person name="David A.S."/>
            <person name="May G."/>
            <person name="Haridas S."/>
            <person name="Lim J."/>
            <person name="Wang M."/>
            <person name="Labutti K."/>
            <person name="Lipzen A."/>
            <person name="Barry K."/>
            <person name="Grigoriev I.V."/>
        </authorList>
    </citation>
    <scope>NUCLEOTIDE SEQUENCE [LARGE SCALE GENOMIC DNA]</scope>
    <source>
        <strain evidence="8">J235TASD1</strain>
    </source>
</reference>
<dbReference type="GO" id="GO:0046983">
    <property type="term" value="F:protein dimerization activity"/>
    <property type="evidence" value="ECO:0007669"/>
    <property type="project" value="InterPro"/>
</dbReference>
<feature type="domain" description="O-methyltransferase C-terminal" evidence="5">
    <location>
        <begin position="207"/>
        <end position="353"/>
    </location>
</feature>
<evidence type="ECO:0000256" key="4">
    <source>
        <dbReference type="PIRSR" id="PIRSR005739-1"/>
    </source>
</evidence>
<dbReference type="OrthoDB" id="3340390at2759"/>
<keyword evidence="1 7" id="KW-0489">Methyltransferase</keyword>
<dbReference type="Gene3D" id="1.10.10.10">
    <property type="entry name" value="Winged helix-like DNA-binding domain superfamily/Winged helix DNA-binding domain"/>
    <property type="match status" value="1"/>
</dbReference>
<feature type="domain" description="O-methyltransferase dimerisation" evidence="6">
    <location>
        <begin position="59"/>
        <end position="113"/>
    </location>
</feature>
<keyword evidence="2 7" id="KW-0808">Transferase</keyword>
<dbReference type="GO" id="GO:0032259">
    <property type="term" value="P:methylation"/>
    <property type="evidence" value="ECO:0007669"/>
    <property type="project" value="UniProtKB-KW"/>
</dbReference>
<evidence type="ECO:0000259" key="6">
    <source>
        <dbReference type="Pfam" id="PF08100"/>
    </source>
</evidence>
<evidence type="ECO:0000259" key="5">
    <source>
        <dbReference type="Pfam" id="PF00891"/>
    </source>
</evidence>
<protein>
    <submittedName>
        <fullName evidence="7">Putative hydroxyindole O-methyltransferase</fullName>
    </submittedName>
</protein>
<evidence type="ECO:0000256" key="3">
    <source>
        <dbReference type="ARBA" id="ARBA00022691"/>
    </source>
</evidence>
<name>A0A136J8U1_9PEZI</name>
<dbReference type="PANTHER" id="PTHR43712">
    <property type="entry name" value="PUTATIVE (AFU_ORTHOLOGUE AFUA_4G14580)-RELATED"/>
    <property type="match status" value="1"/>
</dbReference>
<sequence>MASPSVSSIMEKLATSGSAYAQGEPGSRESLIELARQLIGTLEIPSEFLQRSFWAEPAMSAQIKLAVDLDVFGHLRDAGAEGLSPEALAQKTRIQTSLLMRLMRHLIAMHVLSITFCYDVTRPSFNNFPEYFKKVRYVEPTVENDGPFNDAFSTPLPFFGWLNANPPNLQNFASFMASYRAGKPNWYDDGFYPVKERLIDGFDSSVGDALLVDVGGGRGHDLALFAARHKSHPGRIILQDQDVVIAEVRDKDAQPFEATAHDFYTPQPVVGARAYSLHSILHDWDDEHGSRILQNLKPALKPGYSRVLLNEIVLSEDEPTLAATSMDMMMLGHLNVRERTEAHWKAIIEGAGLRVTKIYRYPGSAESLIEAELA</sequence>
<dbReference type="PANTHER" id="PTHR43712:SF1">
    <property type="entry name" value="HYPOTHETICAL O-METHYLTRANSFERASE (EUROFUNG)-RELATED"/>
    <property type="match status" value="1"/>
</dbReference>
<gene>
    <name evidence="7" type="ORF">Micbo1qcDRAFT_232981</name>
</gene>
<dbReference type="AlphaFoldDB" id="A0A136J8U1"/>
<accession>A0A136J8U1</accession>
<dbReference type="InterPro" id="IPR036390">
    <property type="entry name" value="WH_DNA-bd_sf"/>
</dbReference>
<dbReference type="Pfam" id="PF00891">
    <property type="entry name" value="Methyltransf_2"/>
    <property type="match status" value="1"/>
</dbReference>
<dbReference type="InterPro" id="IPR029063">
    <property type="entry name" value="SAM-dependent_MTases_sf"/>
</dbReference>
<dbReference type="Pfam" id="PF08100">
    <property type="entry name" value="Dimerisation"/>
    <property type="match status" value="1"/>
</dbReference>
<dbReference type="InterPro" id="IPR016461">
    <property type="entry name" value="COMT-like"/>
</dbReference>
<feature type="active site" description="Proton acceptor" evidence="4">
    <location>
        <position position="282"/>
    </location>
</feature>
<dbReference type="Proteomes" id="UP000070501">
    <property type="component" value="Unassembled WGS sequence"/>
</dbReference>
<evidence type="ECO:0000256" key="1">
    <source>
        <dbReference type="ARBA" id="ARBA00022603"/>
    </source>
</evidence>
<dbReference type="InterPro" id="IPR001077">
    <property type="entry name" value="COMT_C"/>
</dbReference>
<evidence type="ECO:0000256" key="2">
    <source>
        <dbReference type="ARBA" id="ARBA00022679"/>
    </source>
</evidence>